<protein>
    <submittedName>
        <fullName evidence="3">Uncharacterized protein</fullName>
    </submittedName>
</protein>
<evidence type="ECO:0000256" key="1">
    <source>
        <dbReference type="ARBA" id="ARBA00005773"/>
    </source>
</evidence>
<name>A0A1S0TEF1_LOALO</name>
<dbReference type="KEGG" id="loa:LOAG_16198"/>
<dbReference type="AlphaFoldDB" id="A0A1S0TEF1"/>
<sequence>LYRWNLAKKMVSESYGLIFGLNSFVALILQALLTVIVVDKRGFGMTVRSQVSFFSSIYSSPKLFLRIPSFINYHNVTWIRHVDMSRTTLSMLLVALTKCTYLMRI</sequence>
<feature type="non-terminal residue" evidence="3">
    <location>
        <position position="1"/>
    </location>
</feature>
<organism evidence="3">
    <name type="scientific">Loa loa</name>
    <name type="common">Eye worm</name>
    <name type="synonym">Filaria loa</name>
    <dbReference type="NCBI Taxonomy" id="7209"/>
    <lineage>
        <taxon>Eukaryota</taxon>
        <taxon>Metazoa</taxon>
        <taxon>Ecdysozoa</taxon>
        <taxon>Nematoda</taxon>
        <taxon>Chromadorea</taxon>
        <taxon>Rhabditida</taxon>
        <taxon>Spirurina</taxon>
        <taxon>Spiruromorpha</taxon>
        <taxon>Filarioidea</taxon>
        <taxon>Onchocercidae</taxon>
        <taxon>Loa</taxon>
    </lineage>
</organism>
<dbReference type="CTD" id="9953696"/>
<accession>A0A1S0TEF1</accession>
<comment type="similarity">
    <text evidence="1">Belongs to the reduced folate carrier (RFC) transporter (TC 2.A.48) family.</text>
</comment>
<feature type="transmembrane region" description="Helical" evidence="2">
    <location>
        <begin position="15"/>
        <end position="38"/>
    </location>
</feature>
<dbReference type="GO" id="GO:0090482">
    <property type="term" value="F:vitamin transmembrane transporter activity"/>
    <property type="evidence" value="ECO:0007669"/>
    <property type="project" value="InterPro"/>
</dbReference>
<keyword evidence="2" id="KW-0812">Transmembrane</keyword>
<dbReference type="OrthoDB" id="18814at2759"/>
<dbReference type="Pfam" id="PF01770">
    <property type="entry name" value="Folate_carrier"/>
    <property type="match status" value="1"/>
</dbReference>
<feature type="non-terminal residue" evidence="3">
    <location>
        <position position="105"/>
    </location>
</feature>
<dbReference type="InParanoid" id="A0A1S0TEF1"/>
<reference evidence="3" key="1">
    <citation type="submission" date="2012-04" db="EMBL/GenBank/DDBJ databases">
        <title>The Genome Sequence of Loa loa.</title>
        <authorList>
            <consortium name="The Broad Institute Genome Sequencing Platform"/>
            <consortium name="Broad Institute Genome Sequencing Center for Infectious Disease"/>
            <person name="Nutman T.B."/>
            <person name="Fink D.L."/>
            <person name="Russ C."/>
            <person name="Young S."/>
            <person name="Zeng Q."/>
            <person name="Gargeya S."/>
            <person name="Alvarado L."/>
            <person name="Berlin A."/>
            <person name="Chapman S.B."/>
            <person name="Chen Z."/>
            <person name="Freedman E."/>
            <person name="Gellesch M."/>
            <person name="Goldberg J."/>
            <person name="Griggs A."/>
            <person name="Gujja S."/>
            <person name="Heilman E.R."/>
            <person name="Heiman D."/>
            <person name="Howarth C."/>
            <person name="Mehta T."/>
            <person name="Neiman D."/>
            <person name="Pearson M."/>
            <person name="Roberts A."/>
            <person name="Saif S."/>
            <person name="Shea T."/>
            <person name="Shenoy N."/>
            <person name="Sisk P."/>
            <person name="Stolte C."/>
            <person name="Sykes S."/>
            <person name="White J."/>
            <person name="Yandava C."/>
            <person name="Haas B."/>
            <person name="Henn M.R."/>
            <person name="Nusbaum C."/>
            <person name="Birren B."/>
        </authorList>
    </citation>
    <scope>NUCLEOTIDE SEQUENCE [LARGE SCALE GENOMIC DNA]</scope>
</reference>
<gene>
    <name evidence="3" type="ORF">LOAG_16198</name>
</gene>
<proteinExistence type="inferred from homology"/>
<evidence type="ECO:0000313" key="3">
    <source>
        <dbReference type="EMBL" id="EFO12334.1"/>
    </source>
</evidence>
<keyword evidence="2" id="KW-1133">Transmembrane helix</keyword>
<dbReference type="GeneID" id="9953696"/>
<dbReference type="EMBL" id="JH716768">
    <property type="protein sequence ID" value="EFO12334.1"/>
    <property type="molecule type" value="Genomic_DNA"/>
</dbReference>
<dbReference type="RefSeq" id="XP_003151735.1">
    <property type="nucleotide sequence ID" value="XM_003151687.1"/>
</dbReference>
<dbReference type="InterPro" id="IPR002666">
    <property type="entry name" value="Folate_carrier"/>
</dbReference>
<evidence type="ECO:0000256" key="2">
    <source>
        <dbReference type="SAM" id="Phobius"/>
    </source>
</evidence>
<dbReference type="GO" id="GO:0016020">
    <property type="term" value="C:membrane"/>
    <property type="evidence" value="ECO:0007669"/>
    <property type="project" value="InterPro"/>
</dbReference>
<keyword evidence="2" id="KW-0472">Membrane</keyword>